<dbReference type="PROSITE" id="PS50181">
    <property type="entry name" value="FBOX"/>
    <property type="match status" value="1"/>
</dbReference>
<organism evidence="2 3">
    <name type="scientific">Cardamine amara subsp. amara</name>
    <dbReference type="NCBI Taxonomy" id="228776"/>
    <lineage>
        <taxon>Eukaryota</taxon>
        <taxon>Viridiplantae</taxon>
        <taxon>Streptophyta</taxon>
        <taxon>Embryophyta</taxon>
        <taxon>Tracheophyta</taxon>
        <taxon>Spermatophyta</taxon>
        <taxon>Magnoliopsida</taxon>
        <taxon>eudicotyledons</taxon>
        <taxon>Gunneridae</taxon>
        <taxon>Pentapetalae</taxon>
        <taxon>rosids</taxon>
        <taxon>malvids</taxon>
        <taxon>Brassicales</taxon>
        <taxon>Brassicaceae</taxon>
        <taxon>Cardamineae</taxon>
        <taxon>Cardamine</taxon>
    </lineage>
</organism>
<name>A0ABD0Z6F1_CARAN</name>
<dbReference type="InterPro" id="IPR057499">
    <property type="entry name" value="Kelch_FKB95"/>
</dbReference>
<dbReference type="AlphaFoldDB" id="A0ABD0Z6F1"/>
<dbReference type="CDD" id="cd22152">
    <property type="entry name" value="F-box_AtAFR-like"/>
    <property type="match status" value="1"/>
</dbReference>
<evidence type="ECO:0000259" key="1">
    <source>
        <dbReference type="PROSITE" id="PS50181"/>
    </source>
</evidence>
<dbReference type="SMART" id="SM00256">
    <property type="entry name" value="FBOX"/>
    <property type="match status" value="1"/>
</dbReference>
<dbReference type="Gene3D" id="2.120.10.80">
    <property type="entry name" value="Kelch-type beta propeller"/>
    <property type="match status" value="2"/>
</dbReference>
<keyword evidence="3" id="KW-1185">Reference proteome</keyword>
<accession>A0ABD0Z6F1</accession>
<dbReference type="EMBL" id="JBANAX010000877">
    <property type="protein sequence ID" value="KAL1190279.1"/>
    <property type="molecule type" value="Genomic_DNA"/>
</dbReference>
<dbReference type="InterPro" id="IPR036047">
    <property type="entry name" value="F-box-like_dom_sf"/>
</dbReference>
<dbReference type="Pfam" id="PF00646">
    <property type="entry name" value="F-box"/>
    <property type="match status" value="1"/>
</dbReference>
<evidence type="ECO:0000313" key="2">
    <source>
        <dbReference type="EMBL" id="KAL1190279.1"/>
    </source>
</evidence>
<reference evidence="2 3" key="1">
    <citation type="submission" date="2024-04" db="EMBL/GenBank/DDBJ databases">
        <title>Genome assembly C_amara_ONT_v2.</title>
        <authorList>
            <person name="Yant L."/>
            <person name="Moore C."/>
            <person name="Slenker M."/>
        </authorList>
    </citation>
    <scope>NUCLEOTIDE SEQUENCE [LARGE SCALE GENOMIC DNA]</scope>
    <source>
        <tissue evidence="2">Leaf</tissue>
    </source>
</reference>
<feature type="domain" description="F-box" evidence="1">
    <location>
        <begin position="28"/>
        <end position="74"/>
    </location>
</feature>
<proteinExistence type="predicted"/>
<dbReference type="InterPro" id="IPR006652">
    <property type="entry name" value="Kelch_1"/>
</dbReference>
<dbReference type="SUPFAM" id="SSF81383">
    <property type="entry name" value="F-box domain"/>
    <property type="match status" value="1"/>
</dbReference>
<gene>
    <name evidence="2" type="ORF">V5N11_016665</name>
</gene>
<evidence type="ECO:0000313" key="3">
    <source>
        <dbReference type="Proteomes" id="UP001558713"/>
    </source>
</evidence>
<dbReference type="InterPro" id="IPR001810">
    <property type="entry name" value="F-box_dom"/>
</dbReference>
<sequence>MPRSAASSVVSIAEEPPPKKQLVTASSSSSLLQLPDEITVNCLARVPRCYYPTISLVSKTFRRLIASPEIYIERSVNCRTEHVIYVVLRSYATETPRWYSLNLKPFGNESGSTGIGISHRLVPIPSFPPIPCWGMSIIALESEIYVLGGCIDDELVSTGFVIECPSYRCRYLPSMKQARGCAAVGFVDGKLYVIGGCDPLSLNWVEAFDVKTQTWETLLGINNVEVHEKTITSFVMNDKVYIMDRKNSFVYDPKEGRLESDMLLDTQWSVCSCVIDDRLYTFGSKHKIWVFDPISRNWSGLKGEVDVPQKRDGCRMANHGGKLAIFYNRDKSFSNREEGSTEIWCTEIELERRGDKTWGTTLWSNLVITLKDPFTMLKLEKPLKVLEQLGLIKR</sequence>
<comment type="caution">
    <text evidence="2">The sequence shown here is derived from an EMBL/GenBank/DDBJ whole genome shotgun (WGS) entry which is preliminary data.</text>
</comment>
<dbReference type="PANTHER" id="PTHR24414">
    <property type="entry name" value="F-BOX/KELCH-REPEAT PROTEIN SKIP4"/>
    <property type="match status" value="1"/>
</dbReference>
<protein>
    <submittedName>
        <fullName evidence="2">F-box/kelch-repeat protein</fullName>
    </submittedName>
</protein>
<dbReference type="Proteomes" id="UP001558713">
    <property type="component" value="Unassembled WGS sequence"/>
</dbReference>
<dbReference type="Pfam" id="PF25210">
    <property type="entry name" value="Kelch_FKB95"/>
    <property type="match status" value="1"/>
</dbReference>
<dbReference type="SMART" id="SM00612">
    <property type="entry name" value="Kelch"/>
    <property type="match status" value="2"/>
</dbReference>
<dbReference type="InterPro" id="IPR050354">
    <property type="entry name" value="F-box/kelch-repeat_ARATH"/>
</dbReference>
<dbReference type="PANTHER" id="PTHR24414:SF78">
    <property type="entry name" value="F-BOX DOMAIN-CONTAINING PROTEIN"/>
    <property type="match status" value="1"/>
</dbReference>
<dbReference type="SUPFAM" id="SSF117281">
    <property type="entry name" value="Kelch motif"/>
    <property type="match status" value="1"/>
</dbReference>
<dbReference type="InterPro" id="IPR015915">
    <property type="entry name" value="Kelch-typ_b-propeller"/>
</dbReference>